<evidence type="ECO:0000313" key="10">
    <source>
        <dbReference type="Proteomes" id="UP001163687"/>
    </source>
</evidence>
<keyword evidence="6 7" id="KW-0472">Membrane</keyword>
<dbReference type="GO" id="GO:0005886">
    <property type="term" value="C:plasma membrane"/>
    <property type="evidence" value="ECO:0007669"/>
    <property type="project" value="UniProtKB-SubCell"/>
</dbReference>
<feature type="transmembrane region" description="Helical" evidence="7">
    <location>
        <begin position="199"/>
        <end position="228"/>
    </location>
</feature>
<keyword evidence="3" id="KW-1003">Cell membrane</keyword>
<dbReference type="Gene3D" id="1.10.3720.10">
    <property type="entry name" value="MetI-like"/>
    <property type="match status" value="1"/>
</dbReference>
<dbReference type="RefSeq" id="WP_264844673.1">
    <property type="nucleotide sequence ID" value="NZ_AP025628.1"/>
</dbReference>
<evidence type="ECO:0000313" key="9">
    <source>
        <dbReference type="EMBL" id="BDG60668.1"/>
    </source>
</evidence>
<dbReference type="PANTHER" id="PTHR43386:SF1">
    <property type="entry name" value="D,D-DIPEPTIDE TRANSPORT SYSTEM PERMEASE PROTEIN DDPC-RELATED"/>
    <property type="match status" value="1"/>
</dbReference>
<dbReference type="InterPro" id="IPR000515">
    <property type="entry name" value="MetI-like"/>
</dbReference>
<evidence type="ECO:0000256" key="3">
    <source>
        <dbReference type="ARBA" id="ARBA00022475"/>
    </source>
</evidence>
<dbReference type="GO" id="GO:0055085">
    <property type="term" value="P:transmembrane transport"/>
    <property type="evidence" value="ECO:0007669"/>
    <property type="project" value="InterPro"/>
</dbReference>
<dbReference type="PROSITE" id="PS50928">
    <property type="entry name" value="ABC_TM1"/>
    <property type="match status" value="1"/>
</dbReference>
<dbReference type="EMBL" id="AP025628">
    <property type="protein sequence ID" value="BDG60668.1"/>
    <property type="molecule type" value="Genomic_DNA"/>
</dbReference>
<dbReference type="InterPro" id="IPR050366">
    <property type="entry name" value="BP-dependent_transpt_permease"/>
</dbReference>
<dbReference type="SUPFAM" id="SSF161098">
    <property type="entry name" value="MetI-like"/>
    <property type="match status" value="1"/>
</dbReference>
<dbReference type="KEGG" id="cmic:caldi_17580"/>
<protein>
    <submittedName>
        <fullName evidence="9">Peptide ABC transporter substrate-binding protein</fullName>
    </submittedName>
</protein>
<feature type="domain" description="ABC transmembrane type-1" evidence="8">
    <location>
        <begin position="82"/>
        <end position="271"/>
    </location>
</feature>
<evidence type="ECO:0000259" key="8">
    <source>
        <dbReference type="PROSITE" id="PS50928"/>
    </source>
</evidence>
<organism evidence="9 10">
    <name type="scientific">Caldinitratiruptor microaerophilus</name>
    <dbReference type="NCBI Taxonomy" id="671077"/>
    <lineage>
        <taxon>Bacteria</taxon>
        <taxon>Bacillati</taxon>
        <taxon>Bacillota</taxon>
        <taxon>Clostridia</taxon>
        <taxon>Eubacteriales</taxon>
        <taxon>Symbiobacteriaceae</taxon>
        <taxon>Caldinitratiruptor</taxon>
    </lineage>
</organism>
<reference evidence="9" key="1">
    <citation type="submission" date="2022-03" db="EMBL/GenBank/DDBJ databases">
        <title>Complete genome sequence of Caldinitratiruptor microaerophilus.</title>
        <authorList>
            <person name="Mukaiyama R."/>
            <person name="Nishiyama T."/>
            <person name="Ueda K."/>
        </authorList>
    </citation>
    <scope>NUCLEOTIDE SEQUENCE</scope>
    <source>
        <strain evidence="9">JCM 16183</strain>
    </source>
</reference>
<feature type="transmembrane region" description="Helical" evidence="7">
    <location>
        <begin position="21"/>
        <end position="41"/>
    </location>
</feature>
<comment type="subcellular location">
    <subcellularLocation>
        <location evidence="1 7">Cell membrane</location>
        <topology evidence="1 7">Multi-pass membrane protein</topology>
    </subcellularLocation>
</comment>
<accession>A0AA35CLL6</accession>
<evidence type="ECO:0000256" key="6">
    <source>
        <dbReference type="ARBA" id="ARBA00023136"/>
    </source>
</evidence>
<keyword evidence="10" id="KW-1185">Reference proteome</keyword>
<evidence type="ECO:0000256" key="7">
    <source>
        <dbReference type="RuleBase" id="RU363032"/>
    </source>
</evidence>
<dbReference type="CDD" id="cd06261">
    <property type="entry name" value="TM_PBP2"/>
    <property type="match status" value="1"/>
</dbReference>
<dbReference type="Pfam" id="PF00528">
    <property type="entry name" value="BPD_transp_1"/>
    <property type="match status" value="1"/>
</dbReference>
<evidence type="ECO:0000256" key="2">
    <source>
        <dbReference type="ARBA" id="ARBA00022448"/>
    </source>
</evidence>
<comment type="similarity">
    <text evidence="7">Belongs to the binding-protein-dependent transport system permease family.</text>
</comment>
<dbReference type="PANTHER" id="PTHR43386">
    <property type="entry name" value="OLIGOPEPTIDE TRANSPORT SYSTEM PERMEASE PROTEIN APPC"/>
    <property type="match status" value="1"/>
</dbReference>
<keyword evidence="5 7" id="KW-1133">Transmembrane helix</keyword>
<evidence type="ECO:0000256" key="5">
    <source>
        <dbReference type="ARBA" id="ARBA00022989"/>
    </source>
</evidence>
<dbReference type="AlphaFoldDB" id="A0AA35CLL6"/>
<dbReference type="Pfam" id="PF12911">
    <property type="entry name" value="OppC_N"/>
    <property type="match status" value="1"/>
</dbReference>
<dbReference type="Proteomes" id="UP001163687">
    <property type="component" value="Chromosome"/>
</dbReference>
<dbReference type="InterPro" id="IPR025966">
    <property type="entry name" value="OppC_N"/>
</dbReference>
<evidence type="ECO:0000256" key="4">
    <source>
        <dbReference type="ARBA" id="ARBA00022692"/>
    </source>
</evidence>
<dbReference type="InterPro" id="IPR035906">
    <property type="entry name" value="MetI-like_sf"/>
</dbReference>
<proteinExistence type="inferred from homology"/>
<keyword evidence="4 7" id="KW-0812">Transmembrane</keyword>
<feature type="transmembrane region" description="Helical" evidence="7">
    <location>
        <begin position="84"/>
        <end position="110"/>
    </location>
</feature>
<keyword evidence="2 7" id="KW-0813">Transport</keyword>
<feature type="transmembrane region" description="Helical" evidence="7">
    <location>
        <begin position="248"/>
        <end position="271"/>
    </location>
</feature>
<sequence length="285" mass="30653">MPGGGGWRTVWRRLRRDRFAVAGLAFLVVVVLLGLLAPWIAPYHPTRDVDLTLRLRPPGTPGHLLGTDELGRDVLSRLLWGTRLSVGVGFLATLEAMVVGVIIGVLAGYYRGPFDAVAMRGVDILMAFPYVLLAIAIIAALGPGLTNAMLAVAITGIPYYARIARGQVLALRDREFIEAQHALGAPDWRILVRHILPNVLSPIIVAATLDVGWMITAAAGMSFLGLGAQPPTAEWGVMLSDGRKYIRTAPHLSLLPGMAIFLVVLALNLAGDGLRDALDPRLKDR</sequence>
<name>A0AA35CLL6_9FIRM</name>
<gene>
    <name evidence="9" type="primary">oppC_1</name>
    <name evidence="9" type="ORF">caldi_17580</name>
</gene>
<feature type="transmembrane region" description="Helical" evidence="7">
    <location>
        <begin position="122"/>
        <end position="142"/>
    </location>
</feature>
<evidence type="ECO:0000256" key="1">
    <source>
        <dbReference type="ARBA" id="ARBA00004651"/>
    </source>
</evidence>